<feature type="transmembrane region" description="Helical" evidence="5">
    <location>
        <begin position="193"/>
        <end position="213"/>
    </location>
</feature>
<evidence type="ECO:0000256" key="1">
    <source>
        <dbReference type="ARBA" id="ARBA00004141"/>
    </source>
</evidence>
<dbReference type="InterPro" id="IPR005828">
    <property type="entry name" value="MFS_sugar_transport-like"/>
</dbReference>
<reference evidence="7" key="2">
    <citation type="submission" date="2025-09" db="UniProtKB">
        <authorList>
            <consortium name="Ensembl"/>
        </authorList>
    </citation>
    <scope>IDENTIFICATION</scope>
</reference>
<feature type="transmembrane region" description="Helical" evidence="5">
    <location>
        <begin position="135"/>
        <end position="154"/>
    </location>
</feature>
<evidence type="ECO:0000256" key="3">
    <source>
        <dbReference type="ARBA" id="ARBA00022989"/>
    </source>
</evidence>
<feature type="transmembrane region" description="Helical" evidence="5">
    <location>
        <begin position="349"/>
        <end position="368"/>
    </location>
</feature>
<feature type="transmembrane region" description="Helical" evidence="5">
    <location>
        <begin position="166"/>
        <end position="187"/>
    </location>
</feature>
<dbReference type="Gene3D" id="1.20.1250.20">
    <property type="entry name" value="MFS general substrate transporter like domains"/>
    <property type="match status" value="1"/>
</dbReference>
<dbReference type="GeneTree" id="ENSGT00940000154922"/>
<sequence>MNFEELLREVGGFGRFQVLTLLLLCFPRLLLPLHFLLHNFLAAIPGHHCAIPHQQQFANLTKEEVLIINIPRDFNGAFSSCEMFSEPQFHLLLNSSLELTNVSVQSCQYGWIYDQSQFISTIATQWNLVCEHKSLNQATATFFFFGVMFGAMIFGDLSDRFGRKRMLLVSYLATLIFGVLSSASVSYTMFSVTWTLTGMSICGLSIIVIPLGMEWVDIEHRTMSGVIISLYWSFGNMLLALIAYLVRDWHWLLLTTSLPCIVGIISVWWLSESARWLLIKGKLKEAHRHLERCARMNRKTDFADKINPEVCQDISIFVHLFISPSFRFGAAFSYYIISMNITGFGLGMYMTQFVFGFIEVPAKLLVFVMVNRVGRRRSQAWVLILSGLSVGINIIVPTSQGILRSVIAIIGKGFAEAAFTIVFLYSSELYPTILRQSGQGYCSFMARLGASVAPLAFLLNGIWKPLPQVAAFAIAVLCGSSAFFLPETRGIHLPETIEDIEKQSQSASSILTHKMPLKTKTESISHEKLFVF</sequence>
<dbReference type="Pfam" id="PF00083">
    <property type="entry name" value="Sugar_tr"/>
    <property type="match status" value="1"/>
</dbReference>
<dbReference type="Ensembl" id="ENSLLTT00000011883.1">
    <property type="protein sequence ID" value="ENSLLTP00000011429.1"/>
    <property type="gene ID" value="ENSLLTG00000008799.1"/>
</dbReference>
<feature type="transmembrane region" description="Helical" evidence="5">
    <location>
        <begin position="444"/>
        <end position="463"/>
    </location>
</feature>
<accession>A0A8C5S4Q5</accession>
<evidence type="ECO:0000256" key="5">
    <source>
        <dbReference type="SAM" id="Phobius"/>
    </source>
</evidence>
<gene>
    <name evidence="7" type="primary">SLC22A7</name>
</gene>
<dbReference type="PANTHER" id="PTHR24064">
    <property type="entry name" value="SOLUTE CARRIER FAMILY 22 MEMBER"/>
    <property type="match status" value="1"/>
</dbReference>
<feature type="transmembrane region" description="Helical" evidence="5">
    <location>
        <begin position="12"/>
        <end position="31"/>
    </location>
</feature>
<dbReference type="PROSITE" id="PS50850">
    <property type="entry name" value="MFS"/>
    <property type="match status" value="1"/>
</dbReference>
<evidence type="ECO:0000256" key="4">
    <source>
        <dbReference type="ARBA" id="ARBA00023136"/>
    </source>
</evidence>
<feature type="transmembrane region" description="Helical" evidence="5">
    <location>
        <begin position="251"/>
        <end position="270"/>
    </location>
</feature>
<evidence type="ECO:0000256" key="2">
    <source>
        <dbReference type="ARBA" id="ARBA00022692"/>
    </source>
</evidence>
<name>A0A8C5S4Q5_LATLA</name>
<keyword evidence="2 5" id="KW-0812">Transmembrane</keyword>
<dbReference type="AlphaFoldDB" id="A0A8C5S4Q5"/>
<evidence type="ECO:0000313" key="8">
    <source>
        <dbReference type="Proteomes" id="UP000694406"/>
    </source>
</evidence>
<evidence type="ECO:0000313" key="7">
    <source>
        <dbReference type="Ensembl" id="ENSLLTP00000011429.1"/>
    </source>
</evidence>
<feature type="transmembrane region" description="Helical" evidence="5">
    <location>
        <begin position="314"/>
        <end position="337"/>
    </location>
</feature>
<dbReference type="SUPFAM" id="SSF103473">
    <property type="entry name" value="MFS general substrate transporter"/>
    <property type="match status" value="1"/>
</dbReference>
<feature type="transmembrane region" description="Helical" evidence="5">
    <location>
        <begin position="402"/>
        <end position="424"/>
    </location>
</feature>
<protein>
    <submittedName>
        <fullName evidence="7">Solute carrier family 22 member 7</fullName>
    </submittedName>
</protein>
<feature type="transmembrane region" description="Helical" evidence="5">
    <location>
        <begin position="380"/>
        <end position="396"/>
    </location>
</feature>
<keyword evidence="8" id="KW-1185">Reference proteome</keyword>
<feature type="transmembrane region" description="Helical" evidence="5">
    <location>
        <begin position="225"/>
        <end position="245"/>
    </location>
</feature>
<dbReference type="InterPro" id="IPR036259">
    <property type="entry name" value="MFS_trans_sf"/>
</dbReference>
<dbReference type="Proteomes" id="UP000694406">
    <property type="component" value="Unplaced"/>
</dbReference>
<keyword evidence="4 5" id="KW-0472">Membrane</keyword>
<comment type="subcellular location">
    <subcellularLocation>
        <location evidence="1">Membrane</location>
        <topology evidence="1">Multi-pass membrane protein</topology>
    </subcellularLocation>
</comment>
<feature type="transmembrane region" description="Helical" evidence="5">
    <location>
        <begin position="469"/>
        <end position="485"/>
    </location>
</feature>
<feature type="domain" description="Major facilitator superfamily (MFS) profile" evidence="6">
    <location>
        <begin position="87"/>
        <end position="489"/>
    </location>
</feature>
<dbReference type="GO" id="GO:0015139">
    <property type="term" value="F:alpha-ketoglutarate transmembrane transporter activity"/>
    <property type="evidence" value="ECO:0007669"/>
    <property type="project" value="Ensembl"/>
</dbReference>
<dbReference type="InterPro" id="IPR020846">
    <property type="entry name" value="MFS_dom"/>
</dbReference>
<evidence type="ECO:0000259" key="6">
    <source>
        <dbReference type="PROSITE" id="PS50850"/>
    </source>
</evidence>
<dbReference type="GO" id="GO:0016324">
    <property type="term" value="C:apical plasma membrane"/>
    <property type="evidence" value="ECO:0007669"/>
    <property type="project" value="Ensembl"/>
</dbReference>
<reference evidence="7" key="1">
    <citation type="submission" date="2025-08" db="UniProtKB">
        <authorList>
            <consortium name="Ensembl"/>
        </authorList>
    </citation>
    <scope>IDENTIFICATION</scope>
</reference>
<keyword evidence="3 5" id="KW-1133">Transmembrane helix</keyword>
<organism evidence="7 8">
    <name type="scientific">Laticauda laticaudata</name>
    <name type="common">Blue-ringed sea krait</name>
    <name type="synonym">Blue-lipped sea krait</name>
    <dbReference type="NCBI Taxonomy" id="8630"/>
    <lineage>
        <taxon>Eukaryota</taxon>
        <taxon>Metazoa</taxon>
        <taxon>Chordata</taxon>
        <taxon>Craniata</taxon>
        <taxon>Vertebrata</taxon>
        <taxon>Euteleostomi</taxon>
        <taxon>Lepidosauria</taxon>
        <taxon>Squamata</taxon>
        <taxon>Bifurcata</taxon>
        <taxon>Unidentata</taxon>
        <taxon>Episquamata</taxon>
        <taxon>Toxicofera</taxon>
        <taxon>Serpentes</taxon>
        <taxon>Colubroidea</taxon>
        <taxon>Elapidae</taxon>
        <taxon>Laticaudinae</taxon>
        <taxon>Laticauda</taxon>
    </lineage>
</organism>
<dbReference type="GO" id="GO:0015132">
    <property type="term" value="F:prostaglandin transmembrane transporter activity"/>
    <property type="evidence" value="ECO:0007669"/>
    <property type="project" value="Ensembl"/>
</dbReference>
<proteinExistence type="predicted"/>
<dbReference type="GO" id="GO:0016323">
    <property type="term" value="C:basolateral plasma membrane"/>
    <property type="evidence" value="ECO:0007669"/>
    <property type="project" value="Ensembl"/>
</dbReference>